<organism evidence="6 7">
    <name type="scientific">Geomonas limicola</name>
    <dbReference type="NCBI Taxonomy" id="2740186"/>
    <lineage>
        <taxon>Bacteria</taxon>
        <taxon>Pseudomonadati</taxon>
        <taxon>Thermodesulfobacteriota</taxon>
        <taxon>Desulfuromonadia</taxon>
        <taxon>Geobacterales</taxon>
        <taxon>Geobacteraceae</taxon>
        <taxon>Geomonas</taxon>
    </lineage>
</organism>
<proteinExistence type="inferred from homology"/>
<keyword evidence="3" id="KW-0285">Flavoprotein</keyword>
<dbReference type="PRINTS" id="PR00368">
    <property type="entry name" value="FADPNR"/>
</dbReference>
<name>A0A6V8N5U1_9BACT</name>
<dbReference type="EMBL" id="BLXZ01000003">
    <property type="protein sequence ID" value="GFO67928.1"/>
    <property type="molecule type" value="Genomic_DNA"/>
</dbReference>
<reference evidence="7" key="1">
    <citation type="submission" date="2020-06" db="EMBL/GenBank/DDBJ databases">
        <title>Draft genomic sequecing of Geomonas sp. Red745.</title>
        <authorList>
            <person name="Itoh H."/>
            <person name="Xu Z.X."/>
            <person name="Ushijima N."/>
            <person name="Masuda Y."/>
            <person name="Shiratori Y."/>
            <person name="Senoo K."/>
        </authorList>
    </citation>
    <scope>NUCLEOTIDE SEQUENCE [LARGE SCALE GENOMIC DNA]</scope>
    <source>
        <strain evidence="7">Red745</strain>
    </source>
</reference>
<dbReference type="Proteomes" id="UP000587586">
    <property type="component" value="Unassembled WGS sequence"/>
</dbReference>
<dbReference type="PANTHER" id="PTHR43429">
    <property type="entry name" value="PYRIDINE NUCLEOTIDE-DISULFIDE OXIDOREDUCTASE DOMAIN-CONTAINING"/>
    <property type="match status" value="1"/>
</dbReference>
<dbReference type="Gene3D" id="3.50.50.60">
    <property type="entry name" value="FAD/NAD(P)-binding domain"/>
    <property type="match status" value="2"/>
</dbReference>
<evidence type="ECO:0000256" key="4">
    <source>
        <dbReference type="ARBA" id="ARBA00022827"/>
    </source>
</evidence>
<comment type="caution">
    <text evidence="6">The sequence shown here is derived from an EMBL/GenBank/DDBJ whole genome shotgun (WGS) entry which is preliminary data.</text>
</comment>
<keyword evidence="4" id="KW-0274">FAD</keyword>
<gene>
    <name evidence="6" type="ORF">GMLC_15070</name>
</gene>
<comment type="cofactor">
    <cofactor evidence="1">
        <name>FAD</name>
        <dbReference type="ChEBI" id="CHEBI:57692"/>
    </cofactor>
</comment>
<evidence type="ECO:0000256" key="1">
    <source>
        <dbReference type="ARBA" id="ARBA00001974"/>
    </source>
</evidence>
<keyword evidence="7" id="KW-1185">Reference proteome</keyword>
<dbReference type="Pfam" id="PF07992">
    <property type="entry name" value="Pyr_redox_2"/>
    <property type="match status" value="1"/>
</dbReference>
<dbReference type="InterPro" id="IPR036188">
    <property type="entry name" value="FAD/NAD-bd_sf"/>
</dbReference>
<dbReference type="GO" id="GO:0016491">
    <property type="term" value="F:oxidoreductase activity"/>
    <property type="evidence" value="ECO:0007669"/>
    <property type="project" value="InterPro"/>
</dbReference>
<dbReference type="InterPro" id="IPR050260">
    <property type="entry name" value="FAD-bd_OxRdtase"/>
</dbReference>
<sequence length="406" mass="44006">MQHFDIVIIGNSAAGLQAIRTLRRLDRRVSLALIDREPRPAYSRVLTPYFVGGKTSRDNLFIVEESFYGEMGVTPLLGATAASLDPERHKVRLTDGREIGFGKLLLATGGEARPLKGATERVCTLRHLADADRMRALSASARCVTALGAGLVSVPVLSHLAPGVERHLLVGSDRVFSRLMDAESALLLEEHFARAGVQLHKRDDVVEINEGERLELRLASGITIPSDLLVVGKGVRPNTDLAQAAGLSCVDGVRIDDFCRTSHPDVYAAGDVAEGKDLVTGEPTVQGNWITAVEQGEHAALNMLGLSCAYRGSLKNNTTEVFGLEVAVLGYCQDDAAQTVSWGSRFSGRYRKAFLDEQGRLIGASLIGETNDAGVYYQMILGRMRLPSRRMLEGEGRHAAIQQYLG</sequence>
<dbReference type="SUPFAM" id="SSF51905">
    <property type="entry name" value="FAD/NAD(P)-binding domain"/>
    <property type="match status" value="1"/>
</dbReference>
<dbReference type="PRINTS" id="PR00411">
    <property type="entry name" value="PNDRDTASEI"/>
</dbReference>
<evidence type="ECO:0000313" key="7">
    <source>
        <dbReference type="Proteomes" id="UP000587586"/>
    </source>
</evidence>
<evidence type="ECO:0000256" key="3">
    <source>
        <dbReference type="ARBA" id="ARBA00022630"/>
    </source>
</evidence>
<dbReference type="PANTHER" id="PTHR43429:SF3">
    <property type="entry name" value="NITRITE REDUCTASE [NAD(P)H]"/>
    <property type="match status" value="1"/>
</dbReference>
<protein>
    <submittedName>
        <fullName evidence="6">Pyridine nucleotide-disulfide oxidoreductase</fullName>
    </submittedName>
</protein>
<accession>A0A6V8N5U1</accession>
<dbReference type="InterPro" id="IPR023753">
    <property type="entry name" value="FAD/NAD-binding_dom"/>
</dbReference>
<comment type="similarity">
    <text evidence="2">Belongs to the FAD-dependent oxidoreductase family.</text>
</comment>
<evidence type="ECO:0000259" key="5">
    <source>
        <dbReference type="Pfam" id="PF07992"/>
    </source>
</evidence>
<dbReference type="RefSeq" id="WP_183360464.1">
    <property type="nucleotide sequence ID" value="NZ_BLXZ01000003.1"/>
</dbReference>
<evidence type="ECO:0000256" key="2">
    <source>
        <dbReference type="ARBA" id="ARBA00006442"/>
    </source>
</evidence>
<evidence type="ECO:0000313" key="6">
    <source>
        <dbReference type="EMBL" id="GFO67928.1"/>
    </source>
</evidence>
<feature type="domain" description="FAD/NAD(P)-binding" evidence="5">
    <location>
        <begin position="4"/>
        <end position="296"/>
    </location>
</feature>
<dbReference type="AlphaFoldDB" id="A0A6V8N5U1"/>